<dbReference type="InParanoid" id="F0XJN8"/>
<evidence type="ECO:0000313" key="1">
    <source>
        <dbReference type="EMBL" id="EFX02115.1"/>
    </source>
</evidence>
<evidence type="ECO:0000313" key="2">
    <source>
        <dbReference type="Proteomes" id="UP000007796"/>
    </source>
</evidence>
<reference evidence="1 2" key="1">
    <citation type="journal article" date="2011" name="Proc. Natl. Acad. Sci. U.S.A.">
        <title>Genome and transcriptome analyses of the mountain pine beetle-fungal symbiont Grosmannia clavigera, a lodgepole pine pathogen.</title>
        <authorList>
            <person name="DiGuistini S."/>
            <person name="Wang Y."/>
            <person name="Liao N.Y."/>
            <person name="Taylor G."/>
            <person name="Tanguay P."/>
            <person name="Feau N."/>
            <person name="Henrissat B."/>
            <person name="Chan S.K."/>
            <person name="Hesse-Orce U."/>
            <person name="Alamouti S.M."/>
            <person name="Tsui C.K.M."/>
            <person name="Docking R.T."/>
            <person name="Levasseur A."/>
            <person name="Haridas S."/>
            <person name="Robertson G."/>
            <person name="Birol I."/>
            <person name="Holt R.A."/>
            <person name="Marra M.A."/>
            <person name="Hamelin R.C."/>
            <person name="Hirst M."/>
            <person name="Jones S.J.M."/>
            <person name="Bohlmann J."/>
            <person name="Breuil C."/>
        </authorList>
    </citation>
    <scope>NUCLEOTIDE SEQUENCE [LARGE SCALE GENOMIC DNA]</scope>
    <source>
        <strain evidence="2">kw1407 / UAMH 11150</strain>
    </source>
</reference>
<protein>
    <submittedName>
        <fullName evidence="1">Uncharacterized protein</fullName>
    </submittedName>
</protein>
<dbReference type="EMBL" id="GL629782">
    <property type="protein sequence ID" value="EFX02115.1"/>
    <property type="molecule type" value="Genomic_DNA"/>
</dbReference>
<sequence length="123" mass="14256">MFLSSFAEQSWEDLVEWDLHYALYLAMQFGHDESFRMISRSLAVFCPPRNGSSSPALWAGKITEHFVHIAIVPVLQIKEAGEVDLDYVDPEAAEIRSECRFLTQLYEDLDDIVNSIEFSIYWF</sequence>
<gene>
    <name evidence="1" type="ORF">CMQ_2164</name>
</gene>
<dbReference type="RefSeq" id="XP_014171597.1">
    <property type="nucleotide sequence ID" value="XM_014316122.1"/>
</dbReference>
<keyword evidence="2" id="KW-1185">Reference proteome</keyword>
<name>F0XJN8_GROCL</name>
<accession>F0XJN8</accession>
<dbReference type="GeneID" id="25975123"/>
<dbReference type="Proteomes" id="UP000007796">
    <property type="component" value="Unassembled WGS sequence"/>
</dbReference>
<proteinExistence type="predicted"/>
<dbReference type="AlphaFoldDB" id="F0XJN8"/>
<organism evidence="2">
    <name type="scientific">Grosmannia clavigera (strain kw1407 / UAMH 11150)</name>
    <name type="common">Blue stain fungus</name>
    <name type="synonym">Graphiocladiella clavigera</name>
    <dbReference type="NCBI Taxonomy" id="655863"/>
    <lineage>
        <taxon>Eukaryota</taxon>
        <taxon>Fungi</taxon>
        <taxon>Dikarya</taxon>
        <taxon>Ascomycota</taxon>
        <taxon>Pezizomycotina</taxon>
        <taxon>Sordariomycetes</taxon>
        <taxon>Sordariomycetidae</taxon>
        <taxon>Ophiostomatales</taxon>
        <taxon>Ophiostomataceae</taxon>
        <taxon>Leptographium</taxon>
    </lineage>
</organism>
<dbReference type="HOGENOM" id="CLU_2015524_0_0_1"/>